<dbReference type="CDD" id="cd03364">
    <property type="entry name" value="TOPRIM_DnaG_primases"/>
    <property type="match status" value="1"/>
</dbReference>
<keyword evidence="3 12" id="KW-0808">Transferase</keyword>
<dbReference type="EMBL" id="BMUW01000002">
    <property type="protein sequence ID" value="GGZ41874.1"/>
    <property type="molecule type" value="Genomic_DNA"/>
</dbReference>
<dbReference type="PANTHER" id="PTHR30313:SF2">
    <property type="entry name" value="DNA PRIMASE"/>
    <property type="match status" value="1"/>
</dbReference>
<feature type="compositionally biased region" description="Low complexity" evidence="14">
    <location>
        <begin position="457"/>
        <end position="474"/>
    </location>
</feature>
<dbReference type="Proteomes" id="UP000624183">
    <property type="component" value="Unassembled WGS sequence"/>
</dbReference>
<dbReference type="EC" id="2.7.7.101" evidence="12"/>
<comment type="catalytic activity">
    <reaction evidence="12">
        <text>ssDNA + n NTP = ssDNA/pppN(pN)n-1 hybrid + (n-1) diphosphate.</text>
        <dbReference type="EC" id="2.7.7.101"/>
    </reaction>
</comment>
<feature type="region of interest" description="Disordered" evidence="14">
    <location>
        <begin position="434"/>
        <end position="477"/>
    </location>
</feature>
<dbReference type="HAMAP" id="MF_00974">
    <property type="entry name" value="DNA_primase_DnaG"/>
    <property type="match status" value="1"/>
</dbReference>
<evidence type="ECO:0000256" key="4">
    <source>
        <dbReference type="ARBA" id="ARBA00022695"/>
    </source>
</evidence>
<proteinExistence type="inferred from homology"/>
<name>A0ABQ3BHU4_9ACTN</name>
<evidence type="ECO:0000256" key="14">
    <source>
        <dbReference type="SAM" id="MobiDB-lite"/>
    </source>
</evidence>
<evidence type="ECO:0000256" key="8">
    <source>
        <dbReference type="ARBA" id="ARBA00022833"/>
    </source>
</evidence>
<comment type="domain">
    <text evidence="12">Contains an N-terminal zinc-binding domain, a central core domain that contains the primase activity, and a C-terminal DnaB-binding domain.</text>
</comment>
<evidence type="ECO:0000313" key="17">
    <source>
        <dbReference type="Proteomes" id="UP000624183"/>
    </source>
</evidence>
<dbReference type="Pfam" id="PF13662">
    <property type="entry name" value="Toprim_4"/>
    <property type="match status" value="1"/>
</dbReference>
<dbReference type="SMART" id="SM00766">
    <property type="entry name" value="DnaG_DnaB_bind"/>
    <property type="match status" value="1"/>
</dbReference>
<accession>A0ABQ3BHU4</accession>
<dbReference type="Gene3D" id="3.90.580.10">
    <property type="entry name" value="Zinc finger, CHC2-type domain"/>
    <property type="match status" value="1"/>
</dbReference>
<dbReference type="SUPFAM" id="SSF57783">
    <property type="entry name" value="Zinc beta-ribbon"/>
    <property type="match status" value="1"/>
</dbReference>
<keyword evidence="17" id="KW-1185">Reference proteome</keyword>
<dbReference type="InterPro" id="IPR030846">
    <property type="entry name" value="DnaG_bac"/>
</dbReference>
<dbReference type="InterPro" id="IPR050219">
    <property type="entry name" value="DnaG_primase"/>
</dbReference>
<feature type="compositionally biased region" description="Gly residues" evidence="14">
    <location>
        <begin position="446"/>
        <end position="456"/>
    </location>
</feature>
<feature type="zinc finger region" description="CHC2-type" evidence="12">
    <location>
        <begin position="32"/>
        <end position="56"/>
    </location>
</feature>
<evidence type="ECO:0000256" key="10">
    <source>
        <dbReference type="ARBA" id="ARBA00023125"/>
    </source>
</evidence>
<keyword evidence="2 12" id="KW-0639">Primosome</keyword>
<dbReference type="NCBIfam" id="TIGR01391">
    <property type="entry name" value="dnaG"/>
    <property type="match status" value="1"/>
</dbReference>
<feature type="domain" description="Toprim" evidence="15">
    <location>
        <begin position="252"/>
        <end position="336"/>
    </location>
</feature>
<evidence type="ECO:0000256" key="12">
    <source>
        <dbReference type="HAMAP-Rule" id="MF_00974"/>
    </source>
</evidence>
<keyword evidence="9" id="KW-0460">Magnesium</keyword>
<keyword evidence="8 12" id="KW-0862">Zinc</keyword>
<keyword evidence="5 12" id="KW-0235">DNA replication</keyword>
<evidence type="ECO:0000256" key="11">
    <source>
        <dbReference type="ARBA" id="ARBA00023163"/>
    </source>
</evidence>
<dbReference type="PROSITE" id="PS50880">
    <property type="entry name" value="TOPRIM"/>
    <property type="match status" value="1"/>
</dbReference>
<keyword evidence="4 12" id="KW-0548">Nucleotidyltransferase</keyword>
<dbReference type="Pfam" id="PF08275">
    <property type="entry name" value="DNAG_N"/>
    <property type="match status" value="1"/>
</dbReference>
<dbReference type="Pfam" id="PF10410">
    <property type="entry name" value="DnaB_bind"/>
    <property type="match status" value="1"/>
</dbReference>
<evidence type="ECO:0000256" key="1">
    <source>
        <dbReference type="ARBA" id="ARBA00022478"/>
    </source>
</evidence>
<dbReference type="InterPro" id="IPR006295">
    <property type="entry name" value="DNA_primase_DnaG"/>
</dbReference>
<dbReference type="Gene3D" id="3.40.1360.10">
    <property type="match status" value="1"/>
</dbReference>
<keyword evidence="10 12" id="KW-0238">DNA-binding</keyword>
<comment type="caution">
    <text evidence="16">The sequence shown here is derived from an EMBL/GenBank/DDBJ whole genome shotgun (WGS) entry which is preliminary data.</text>
</comment>
<dbReference type="Gene3D" id="3.90.980.10">
    <property type="entry name" value="DNA primase, catalytic core, N-terminal domain"/>
    <property type="match status" value="1"/>
</dbReference>
<keyword evidence="7 12" id="KW-0863">Zinc-finger</keyword>
<keyword evidence="1 12" id="KW-0240">DNA-directed RNA polymerase</keyword>
<gene>
    <name evidence="12 16" type="primary">dnaG</name>
    <name evidence="16" type="ORF">GCM10010328_14650</name>
</gene>
<comment type="subunit">
    <text evidence="12">Monomer. Interacts with DnaB.</text>
</comment>
<evidence type="ECO:0000256" key="6">
    <source>
        <dbReference type="ARBA" id="ARBA00022723"/>
    </source>
</evidence>
<dbReference type="InterPro" id="IPR002694">
    <property type="entry name" value="Znf_CHC2"/>
</dbReference>
<sequence length="634" mass="68655">MKAVRDAVPIDAVVSEYLQLRNAGGGNLKGLCPFHDEKSPSFQVSPSKGLFHCFGCQEGGDTIAFVMKIDHLSFSETVERLAAKAGITLRYEEGGYNPSHQRGERIRLIEAHQAAAEFYVRALESPEAEIGRKFLAERGFDQEAATHFRVGYSPAGWDHLTRYLRGKGFSDKELITSGLSQDGRRGPIDRFRGRLMWPISDTAGDIVGFGARKLRDDDNGPKYLNTPETPVYKKSQVLYGIDLAKKDIAKASRAVVVEGYTDVMACHLAGVTTAIATCGTAFGNDHIKILRRLLMDNGSARVIFTFDGDSAGQKAALRAFEDDQKFAAETYIAIAPDGMDPCDLRLVKGDDAVRDLVEPRTPLFEFALRQIVGRYDLETPAGRAAALDEAAAVVAKIKTSSVQREVAVQLAGLVGILDQEFVVRRVAQLARWARDKGGDHGDRGGRGGPQGRGPRGGAPQQAAPAPAPAFSGPALNLRSPAHRTERELLKLALQKPALVSPAFDAYGVDEFTAAPYAAVRRCIEEAGGAEQGIADDRAYLGAVLDAAPDNTVRNLVTELAVEVFHGRTIDETYAGMHLVHVRLRAVDRRIADVQSSLARLGNHVAPQDLAAAQNEVWVLQQYAQTLRAHGAAAL</sequence>
<dbReference type="InterPro" id="IPR036977">
    <property type="entry name" value="DNA_primase_Znf_CHC2"/>
</dbReference>
<comment type="function">
    <text evidence="12 13">RNA polymerase that catalyzes the synthesis of short RNA molecules used as primers for DNA polymerase during DNA replication.</text>
</comment>
<evidence type="ECO:0000256" key="2">
    <source>
        <dbReference type="ARBA" id="ARBA00022515"/>
    </source>
</evidence>
<dbReference type="InterPro" id="IPR013173">
    <property type="entry name" value="DNA_primase_DnaG_DnaB-bd_dom"/>
</dbReference>
<dbReference type="InterPro" id="IPR037068">
    <property type="entry name" value="DNA_primase_core_N_sf"/>
</dbReference>
<dbReference type="Pfam" id="PF01807">
    <property type="entry name" value="Zn_ribbon_DnaG"/>
    <property type="match status" value="1"/>
</dbReference>
<dbReference type="InterPro" id="IPR034151">
    <property type="entry name" value="TOPRIM_DnaG_bac"/>
</dbReference>
<dbReference type="InterPro" id="IPR006171">
    <property type="entry name" value="TOPRIM_dom"/>
</dbReference>
<keyword evidence="6 12" id="KW-0479">Metal-binding</keyword>
<dbReference type="Pfam" id="PF08278">
    <property type="entry name" value="DnaG_DnaB_bind"/>
    <property type="match status" value="1"/>
</dbReference>
<evidence type="ECO:0000256" key="7">
    <source>
        <dbReference type="ARBA" id="ARBA00022771"/>
    </source>
</evidence>
<evidence type="ECO:0000313" key="16">
    <source>
        <dbReference type="EMBL" id="GGZ41874.1"/>
    </source>
</evidence>
<dbReference type="InterPro" id="IPR019475">
    <property type="entry name" value="DNA_primase_DnaB-bd"/>
</dbReference>
<evidence type="ECO:0000256" key="3">
    <source>
        <dbReference type="ARBA" id="ARBA00022679"/>
    </source>
</evidence>
<dbReference type="PANTHER" id="PTHR30313">
    <property type="entry name" value="DNA PRIMASE"/>
    <property type="match status" value="1"/>
</dbReference>
<keyword evidence="11 12" id="KW-0804">Transcription</keyword>
<comment type="cofactor">
    <cofactor evidence="12 13">
        <name>Zn(2+)</name>
        <dbReference type="ChEBI" id="CHEBI:29105"/>
    </cofactor>
    <text evidence="12 13">Binds 1 zinc ion per monomer.</text>
</comment>
<protein>
    <recommendedName>
        <fullName evidence="12 13">DNA primase</fullName>
        <ecNumber evidence="12">2.7.7.101</ecNumber>
    </recommendedName>
</protein>
<feature type="compositionally biased region" description="Basic and acidic residues" evidence="14">
    <location>
        <begin position="434"/>
        <end position="445"/>
    </location>
</feature>
<dbReference type="SUPFAM" id="SSF56731">
    <property type="entry name" value="DNA primase core"/>
    <property type="match status" value="1"/>
</dbReference>
<dbReference type="SMART" id="SM00493">
    <property type="entry name" value="TOPRIM"/>
    <property type="match status" value="1"/>
</dbReference>
<organism evidence="16 17">
    <name type="scientific">Streptomyces rubiginosohelvolus</name>
    <dbReference type="NCBI Taxonomy" id="67362"/>
    <lineage>
        <taxon>Bacteria</taxon>
        <taxon>Bacillati</taxon>
        <taxon>Actinomycetota</taxon>
        <taxon>Actinomycetes</taxon>
        <taxon>Kitasatosporales</taxon>
        <taxon>Streptomycetaceae</taxon>
        <taxon>Streptomyces</taxon>
    </lineage>
</organism>
<evidence type="ECO:0000256" key="13">
    <source>
        <dbReference type="PIRNR" id="PIRNR002811"/>
    </source>
</evidence>
<evidence type="ECO:0000256" key="9">
    <source>
        <dbReference type="ARBA" id="ARBA00022842"/>
    </source>
</evidence>
<dbReference type="InterPro" id="IPR013264">
    <property type="entry name" value="DNAG_N"/>
</dbReference>
<dbReference type="PIRSF" id="PIRSF002811">
    <property type="entry name" value="DnaG"/>
    <property type="match status" value="1"/>
</dbReference>
<dbReference type="SMART" id="SM00400">
    <property type="entry name" value="ZnF_CHCC"/>
    <property type="match status" value="1"/>
</dbReference>
<reference evidence="17" key="1">
    <citation type="journal article" date="2019" name="Int. J. Syst. Evol. Microbiol.">
        <title>The Global Catalogue of Microorganisms (GCM) 10K type strain sequencing project: providing services to taxonomists for standard genome sequencing and annotation.</title>
        <authorList>
            <consortium name="The Broad Institute Genomics Platform"/>
            <consortium name="The Broad Institute Genome Sequencing Center for Infectious Disease"/>
            <person name="Wu L."/>
            <person name="Ma J."/>
        </authorList>
    </citation>
    <scope>NUCLEOTIDE SEQUENCE [LARGE SCALE GENOMIC DNA]</scope>
    <source>
        <strain evidence="17">JCM 4602</strain>
    </source>
</reference>
<comment type="similarity">
    <text evidence="12 13">Belongs to the DnaG primase family.</text>
</comment>
<evidence type="ECO:0000256" key="5">
    <source>
        <dbReference type="ARBA" id="ARBA00022705"/>
    </source>
</evidence>
<evidence type="ECO:0000259" key="15">
    <source>
        <dbReference type="PROSITE" id="PS50880"/>
    </source>
</evidence>